<evidence type="ECO:0000256" key="1">
    <source>
        <dbReference type="SAM" id="Phobius"/>
    </source>
</evidence>
<keyword evidence="1" id="KW-0812">Transmembrane</keyword>
<protein>
    <submittedName>
        <fullName evidence="2">Uncharacterized protein</fullName>
    </submittedName>
</protein>
<evidence type="ECO:0000313" key="2">
    <source>
        <dbReference type="EMBL" id="KAB8304490.1"/>
    </source>
</evidence>
<proteinExistence type="predicted"/>
<dbReference type="Gene3D" id="6.10.110.10">
    <property type="match status" value="1"/>
</dbReference>
<keyword evidence="3" id="KW-1185">Reference proteome</keyword>
<organism evidence="2 3">
    <name type="scientific">Monilinia laxa</name>
    <name type="common">Brown rot fungus</name>
    <name type="synonym">Sclerotinia laxa</name>
    <dbReference type="NCBI Taxonomy" id="61186"/>
    <lineage>
        <taxon>Eukaryota</taxon>
        <taxon>Fungi</taxon>
        <taxon>Dikarya</taxon>
        <taxon>Ascomycota</taxon>
        <taxon>Pezizomycotina</taxon>
        <taxon>Leotiomycetes</taxon>
        <taxon>Helotiales</taxon>
        <taxon>Sclerotiniaceae</taxon>
        <taxon>Monilinia</taxon>
    </lineage>
</organism>
<name>A0A5N6KL19_MONLA</name>
<keyword evidence="1" id="KW-0472">Membrane</keyword>
<accession>A0A5N6KL19</accession>
<dbReference type="Proteomes" id="UP000326757">
    <property type="component" value="Unassembled WGS sequence"/>
</dbReference>
<evidence type="ECO:0000313" key="3">
    <source>
        <dbReference type="Proteomes" id="UP000326757"/>
    </source>
</evidence>
<dbReference type="OrthoDB" id="3513445at2759"/>
<feature type="transmembrane region" description="Helical" evidence="1">
    <location>
        <begin position="88"/>
        <end position="108"/>
    </location>
</feature>
<keyword evidence="1" id="KW-1133">Transmembrane helix</keyword>
<reference evidence="2 3" key="1">
    <citation type="submission" date="2019-06" db="EMBL/GenBank/DDBJ databases">
        <title>Genome Sequence of the Brown Rot Fungal Pathogen Monilinia laxa.</title>
        <authorList>
            <person name="De Miccolis Angelini R.M."/>
            <person name="Landi L."/>
            <person name="Abate D."/>
            <person name="Pollastro S."/>
            <person name="Romanazzi G."/>
            <person name="Faretra F."/>
        </authorList>
    </citation>
    <scope>NUCLEOTIDE SEQUENCE [LARGE SCALE GENOMIC DNA]</scope>
    <source>
        <strain evidence="2 3">Mlax316</strain>
    </source>
</reference>
<comment type="caution">
    <text evidence="2">The sequence shown here is derived from an EMBL/GenBank/DDBJ whole genome shotgun (WGS) entry which is preliminary data.</text>
</comment>
<gene>
    <name evidence="2" type="ORF">EYC80_003879</name>
</gene>
<dbReference type="InterPro" id="IPR038213">
    <property type="entry name" value="IFI6/IFI27-like_sf"/>
</dbReference>
<sequence>MADNVSTLYAKAVAEAQRAAQHVLDNAPGAYEKGKEAALITAAKVQPALDSAIERKLQSSSEGPSHSAKSLLDILGPIVRQNPYSSLFGVWAALAVIFGPLWPVRALLRIFGFGKGVTPGSNAAAWQSRQGNVQRKSWFSLFQSYGDRLN</sequence>
<dbReference type="AlphaFoldDB" id="A0A5N6KL19"/>
<dbReference type="EMBL" id="VIGI01000001">
    <property type="protein sequence ID" value="KAB8304490.1"/>
    <property type="molecule type" value="Genomic_DNA"/>
</dbReference>